<dbReference type="EMBL" id="AEPD01000026">
    <property type="protein sequence ID" value="EFU30701.1"/>
    <property type="molecule type" value="Genomic_DNA"/>
</dbReference>
<dbReference type="STRING" id="873513.HMPREF6485_1270"/>
<name>E6K6M1_9BACT</name>
<dbReference type="AlphaFoldDB" id="E6K6M1"/>
<gene>
    <name evidence="1" type="ORF">HMPREF6485_1270</name>
</gene>
<dbReference type="HOGENOM" id="CLU_3220070_0_0_10"/>
<evidence type="ECO:0000313" key="1">
    <source>
        <dbReference type="EMBL" id="EFU30701.1"/>
    </source>
</evidence>
<sequence>MLTKSFVKQIISRNFGQTTKQSELPRSVLLSQRNNPYCDLLENF</sequence>
<dbReference type="Proteomes" id="UP000003112">
    <property type="component" value="Unassembled WGS sequence"/>
</dbReference>
<keyword evidence="2" id="KW-1185">Reference proteome</keyword>
<reference evidence="1 2" key="1">
    <citation type="submission" date="2010-10" db="EMBL/GenBank/DDBJ databases">
        <authorList>
            <person name="Muzny D."/>
            <person name="Qin X."/>
            <person name="Deng J."/>
            <person name="Jiang H."/>
            <person name="Liu Y."/>
            <person name="Qu J."/>
            <person name="Song X.-Z."/>
            <person name="Zhang L."/>
            <person name="Thornton R."/>
            <person name="Coyle M."/>
            <person name="Francisco L."/>
            <person name="Jackson L."/>
            <person name="Javaid M."/>
            <person name="Korchina V."/>
            <person name="Kovar C."/>
            <person name="Mata R."/>
            <person name="Mathew T."/>
            <person name="Ngo R."/>
            <person name="Nguyen L."/>
            <person name="Nguyen N."/>
            <person name="Okwuonu G."/>
            <person name="Ongeri F."/>
            <person name="Pham C."/>
            <person name="Simmons D."/>
            <person name="Wilczek-Boney K."/>
            <person name="Hale W."/>
            <person name="Jakkamsetti A."/>
            <person name="Pham P."/>
            <person name="Ruth R."/>
            <person name="San Lucas F."/>
            <person name="Warren J."/>
            <person name="Zhang J."/>
            <person name="Zhao Z."/>
            <person name="Zhou C."/>
            <person name="Zhu D."/>
            <person name="Lee S."/>
            <person name="Bess C."/>
            <person name="Blankenburg K."/>
            <person name="Forbes L."/>
            <person name="Fu Q."/>
            <person name="Gubbala S."/>
            <person name="Hirani K."/>
            <person name="Jayaseelan J.C."/>
            <person name="Lara F."/>
            <person name="Munidasa M."/>
            <person name="Palculict T."/>
            <person name="Patil S."/>
            <person name="Pu L.-L."/>
            <person name="Saada N."/>
            <person name="Tang L."/>
            <person name="Weissenberger G."/>
            <person name="Zhu Y."/>
            <person name="Hemphill L."/>
            <person name="Shang Y."/>
            <person name="Youmans B."/>
            <person name="Ayvaz T."/>
            <person name="Ross M."/>
            <person name="Santibanez J."/>
            <person name="Aqrawi P."/>
            <person name="Gross S."/>
            <person name="Joshi V."/>
            <person name="Fowler G."/>
            <person name="Nazareth L."/>
            <person name="Reid J."/>
            <person name="Worley K."/>
            <person name="Petrosino J."/>
            <person name="Highlander S."/>
            <person name="Gibbs R."/>
        </authorList>
    </citation>
    <scope>NUCLEOTIDE SEQUENCE [LARGE SCALE GENOMIC DNA]</scope>
    <source>
        <strain evidence="1 2">ATCC 33574</strain>
    </source>
</reference>
<organism evidence="1 2">
    <name type="scientific">Segatella buccae ATCC 33574</name>
    <dbReference type="NCBI Taxonomy" id="873513"/>
    <lineage>
        <taxon>Bacteria</taxon>
        <taxon>Pseudomonadati</taxon>
        <taxon>Bacteroidota</taxon>
        <taxon>Bacteroidia</taxon>
        <taxon>Bacteroidales</taxon>
        <taxon>Prevotellaceae</taxon>
        <taxon>Segatella</taxon>
    </lineage>
</organism>
<evidence type="ECO:0000313" key="2">
    <source>
        <dbReference type="Proteomes" id="UP000003112"/>
    </source>
</evidence>
<proteinExistence type="predicted"/>
<protein>
    <submittedName>
        <fullName evidence="1">Uncharacterized protein</fullName>
    </submittedName>
</protein>
<comment type="caution">
    <text evidence="1">The sequence shown here is derived from an EMBL/GenBank/DDBJ whole genome shotgun (WGS) entry which is preliminary data.</text>
</comment>
<accession>E6K6M1</accession>